<accession>A0A498QJN3</accession>
<evidence type="ECO:0000259" key="1">
    <source>
        <dbReference type="Pfam" id="PF13333"/>
    </source>
</evidence>
<organism evidence="2 3">
    <name type="scientific">Mycobacterium innocens</name>
    <dbReference type="NCBI Taxonomy" id="2341083"/>
    <lineage>
        <taxon>Bacteria</taxon>
        <taxon>Bacillati</taxon>
        <taxon>Actinomycetota</taxon>
        <taxon>Actinomycetes</taxon>
        <taxon>Mycobacteriales</taxon>
        <taxon>Mycobacteriaceae</taxon>
        <taxon>Mycobacterium</taxon>
    </lineage>
</organism>
<protein>
    <recommendedName>
        <fullName evidence="1">Integrase catalytic domain-containing protein</fullName>
    </recommendedName>
</protein>
<dbReference type="Pfam" id="PF13333">
    <property type="entry name" value="rve_2"/>
    <property type="match status" value="1"/>
</dbReference>
<dbReference type="InterPro" id="IPR001584">
    <property type="entry name" value="Integrase_cat-core"/>
</dbReference>
<dbReference type="InterPro" id="IPR050900">
    <property type="entry name" value="Transposase_IS3/IS150/IS904"/>
</dbReference>
<dbReference type="InterPro" id="IPR012337">
    <property type="entry name" value="RNaseH-like_sf"/>
</dbReference>
<dbReference type="GO" id="GO:0015074">
    <property type="term" value="P:DNA integration"/>
    <property type="evidence" value="ECO:0007669"/>
    <property type="project" value="InterPro"/>
</dbReference>
<dbReference type="RefSeq" id="WP_425271570.1">
    <property type="nucleotide sequence ID" value="NZ_UPHQ01000293.1"/>
</dbReference>
<dbReference type="PANTHER" id="PTHR46889">
    <property type="entry name" value="TRANSPOSASE INSF FOR INSERTION SEQUENCE IS3B-RELATED"/>
    <property type="match status" value="1"/>
</dbReference>
<sequence>MRRRHRPLTGSVGDSFDNGLAENLWSTLKIELIYWPAITFATRAEADAALFRYIDGWYNPRRIQAGLNGLSPEEYEEAYYTEHDKHQPDRLQSEPAESR</sequence>
<evidence type="ECO:0000313" key="3">
    <source>
        <dbReference type="Proteomes" id="UP000267289"/>
    </source>
</evidence>
<evidence type="ECO:0000313" key="2">
    <source>
        <dbReference type="EMBL" id="VBA45481.1"/>
    </source>
</evidence>
<feature type="domain" description="Integrase catalytic" evidence="1">
    <location>
        <begin position="22"/>
        <end position="77"/>
    </location>
</feature>
<reference evidence="2 3" key="1">
    <citation type="submission" date="2018-09" db="EMBL/GenBank/DDBJ databases">
        <authorList>
            <person name="Tagini F."/>
        </authorList>
    </citation>
    <scope>NUCLEOTIDE SEQUENCE [LARGE SCALE GENOMIC DNA]</scope>
    <source>
        <strain evidence="2 3">MK13</strain>
    </source>
</reference>
<dbReference type="Proteomes" id="UP000267289">
    <property type="component" value="Unassembled WGS sequence"/>
</dbReference>
<dbReference type="EMBL" id="UPHQ01000293">
    <property type="protein sequence ID" value="VBA45481.1"/>
    <property type="molecule type" value="Genomic_DNA"/>
</dbReference>
<dbReference type="AlphaFoldDB" id="A0A498QJN3"/>
<keyword evidence="3" id="KW-1185">Reference proteome</keyword>
<dbReference type="SUPFAM" id="SSF53098">
    <property type="entry name" value="Ribonuclease H-like"/>
    <property type="match status" value="1"/>
</dbReference>
<dbReference type="PANTHER" id="PTHR46889:SF4">
    <property type="entry name" value="TRANSPOSASE INSO FOR INSERTION SEQUENCE ELEMENT IS911B-RELATED"/>
    <property type="match status" value="1"/>
</dbReference>
<proteinExistence type="predicted"/>
<name>A0A498QJN3_9MYCO</name>
<gene>
    <name evidence="2" type="ORF">LAUMK13_05482</name>
</gene>